<dbReference type="EMBL" id="JAZHPZ010000002">
    <property type="protein sequence ID" value="MEF2965572.1"/>
    <property type="molecule type" value="Genomic_DNA"/>
</dbReference>
<evidence type="ECO:0000259" key="1">
    <source>
        <dbReference type="PROSITE" id="PS51725"/>
    </source>
</evidence>
<keyword evidence="2" id="KW-0503">Monooxygenase</keyword>
<dbReference type="RefSeq" id="WP_331845796.1">
    <property type="nucleotide sequence ID" value="NZ_JAZHPZ010000002.1"/>
</dbReference>
<name>A0ABU7VP85_9BACL</name>
<evidence type="ECO:0000313" key="2">
    <source>
        <dbReference type="EMBL" id="MEF2965572.1"/>
    </source>
</evidence>
<reference evidence="2 3" key="1">
    <citation type="submission" date="2024-02" db="EMBL/GenBank/DDBJ databases">
        <title>A nitrogen-fixing paenibacillus bacterium.</title>
        <authorList>
            <person name="Zhang W.L."/>
            <person name="Chen S.F."/>
        </authorList>
    </citation>
    <scope>NUCLEOTIDE SEQUENCE [LARGE SCALE GENOMIC DNA]</scope>
    <source>
        <strain evidence="2 3">M1</strain>
    </source>
</reference>
<protein>
    <submittedName>
        <fullName evidence="2">Antibiotic biosynthesis monooxygenase</fullName>
    </submittedName>
</protein>
<sequence>MSKYGMNVKFTAKAGERDALAQILLGAAAAAEGFEGCEKYIISLSETEPDAVWVTEIWSGEEAHQASLNNEAGKALIQQARPLIAGVESYPVRPIGGKGL</sequence>
<gene>
    <name evidence="2" type="ORF">V3851_06980</name>
</gene>
<keyword evidence="2" id="KW-0560">Oxidoreductase</keyword>
<dbReference type="Proteomes" id="UP001306950">
    <property type="component" value="Unassembled WGS sequence"/>
</dbReference>
<dbReference type="InterPro" id="IPR007138">
    <property type="entry name" value="ABM_dom"/>
</dbReference>
<dbReference type="PROSITE" id="PS51725">
    <property type="entry name" value="ABM"/>
    <property type="match status" value="1"/>
</dbReference>
<proteinExistence type="predicted"/>
<dbReference type="SUPFAM" id="SSF54909">
    <property type="entry name" value="Dimeric alpha+beta barrel"/>
    <property type="match status" value="1"/>
</dbReference>
<feature type="domain" description="ABM" evidence="1">
    <location>
        <begin position="4"/>
        <end position="92"/>
    </location>
</feature>
<accession>A0ABU7VP85</accession>
<dbReference type="InterPro" id="IPR011008">
    <property type="entry name" value="Dimeric_a/b-barrel"/>
</dbReference>
<organism evidence="2 3">
    <name type="scientific">Paenibacillus haidiansis</name>
    <dbReference type="NCBI Taxonomy" id="1574488"/>
    <lineage>
        <taxon>Bacteria</taxon>
        <taxon>Bacillati</taxon>
        <taxon>Bacillota</taxon>
        <taxon>Bacilli</taxon>
        <taxon>Bacillales</taxon>
        <taxon>Paenibacillaceae</taxon>
        <taxon>Paenibacillus</taxon>
    </lineage>
</organism>
<dbReference type="Gene3D" id="3.30.70.100">
    <property type="match status" value="1"/>
</dbReference>
<comment type="caution">
    <text evidence="2">The sequence shown here is derived from an EMBL/GenBank/DDBJ whole genome shotgun (WGS) entry which is preliminary data.</text>
</comment>
<dbReference type="GO" id="GO:0004497">
    <property type="term" value="F:monooxygenase activity"/>
    <property type="evidence" value="ECO:0007669"/>
    <property type="project" value="UniProtKB-KW"/>
</dbReference>
<keyword evidence="3" id="KW-1185">Reference proteome</keyword>
<evidence type="ECO:0000313" key="3">
    <source>
        <dbReference type="Proteomes" id="UP001306950"/>
    </source>
</evidence>
<dbReference type="Pfam" id="PF03992">
    <property type="entry name" value="ABM"/>
    <property type="match status" value="1"/>
</dbReference>